<name>A0A9P9DA71_9HYPO</name>
<evidence type="ECO:0000313" key="3">
    <source>
        <dbReference type="EMBL" id="KAH7115528.1"/>
    </source>
</evidence>
<feature type="region of interest" description="Disordered" evidence="1">
    <location>
        <begin position="347"/>
        <end position="367"/>
    </location>
</feature>
<dbReference type="PANTHER" id="PTHR46364">
    <property type="entry name" value="OS08G0421900 PROTEIN"/>
    <property type="match status" value="1"/>
</dbReference>
<feature type="compositionally biased region" description="Polar residues" evidence="1">
    <location>
        <begin position="285"/>
        <end position="294"/>
    </location>
</feature>
<dbReference type="InterPro" id="IPR001025">
    <property type="entry name" value="BAH_dom"/>
</dbReference>
<dbReference type="OrthoDB" id="5001978at2759"/>
<feature type="compositionally biased region" description="Polar residues" evidence="1">
    <location>
        <begin position="51"/>
        <end position="60"/>
    </location>
</feature>
<sequence length="418" mass="47409">MSSGKRRRSVLEENRAQCPFTIAFMDDPSQAGHERQKDKKRKGEGQKEQDGMQSQSFPFSTGAFNTHTTLDLCYFVEPEMEWRKMRRYNSFVLNEVKYYTDSFVHVANECTVERRQAVGSLAKDGLIKKSGNDWVAWILEIRAADEHHVYARVYWMYSPDELPAGTVCGKKKMQGRQSYHGHNELVASNHMDIINVISVIMPASISQWIESDDDKIMDGLYWRQTFNCLSSRLSPAELICECKTPANPDRMLVGCTSRTCGECMHHECLHHDVLMRVYNRLGTEKPQQSETTTGKGEDSDSKAARSLSPKVVEEKVMQPVIDEVDKDVRVQEGTPQTPEALTLRPKVLSTNAQAKPPAKKSRKKNTDSRPYIGLFEATLKLDDGPTTWAIHDLRENVSGGEKIWNERVDCLLCGVAID</sequence>
<evidence type="ECO:0000313" key="4">
    <source>
        <dbReference type="Proteomes" id="UP000738349"/>
    </source>
</evidence>
<feature type="domain" description="BAH" evidence="2">
    <location>
        <begin position="114"/>
        <end position="237"/>
    </location>
</feature>
<feature type="region of interest" description="Disordered" evidence="1">
    <location>
        <begin position="283"/>
        <end position="309"/>
    </location>
</feature>
<feature type="compositionally biased region" description="Basic and acidic residues" evidence="1">
    <location>
        <begin position="32"/>
        <end position="50"/>
    </location>
</feature>
<dbReference type="GO" id="GO:0003682">
    <property type="term" value="F:chromatin binding"/>
    <property type="evidence" value="ECO:0007669"/>
    <property type="project" value="InterPro"/>
</dbReference>
<reference evidence="3" key="1">
    <citation type="journal article" date="2021" name="Nat. Commun.">
        <title>Genetic determinants of endophytism in the Arabidopsis root mycobiome.</title>
        <authorList>
            <person name="Mesny F."/>
            <person name="Miyauchi S."/>
            <person name="Thiergart T."/>
            <person name="Pickel B."/>
            <person name="Atanasova L."/>
            <person name="Karlsson M."/>
            <person name="Huettel B."/>
            <person name="Barry K.W."/>
            <person name="Haridas S."/>
            <person name="Chen C."/>
            <person name="Bauer D."/>
            <person name="Andreopoulos W."/>
            <person name="Pangilinan J."/>
            <person name="LaButti K."/>
            <person name="Riley R."/>
            <person name="Lipzen A."/>
            <person name="Clum A."/>
            <person name="Drula E."/>
            <person name="Henrissat B."/>
            <person name="Kohler A."/>
            <person name="Grigoriev I.V."/>
            <person name="Martin F.M."/>
            <person name="Hacquard S."/>
        </authorList>
    </citation>
    <scope>NUCLEOTIDE SEQUENCE</scope>
    <source>
        <strain evidence="3">MPI-CAGE-AT-0147</strain>
    </source>
</reference>
<organism evidence="3 4">
    <name type="scientific">Dactylonectria macrodidyma</name>
    <dbReference type="NCBI Taxonomy" id="307937"/>
    <lineage>
        <taxon>Eukaryota</taxon>
        <taxon>Fungi</taxon>
        <taxon>Dikarya</taxon>
        <taxon>Ascomycota</taxon>
        <taxon>Pezizomycotina</taxon>
        <taxon>Sordariomycetes</taxon>
        <taxon>Hypocreomycetidae</taxon>
        <taxon>Hypocreales</taxon>
        <taxon>Nectriaceae</taxon>
        <taxon>Dactylonectria</taxon>
    </lineage>
</organism>
<dbReference type="AlphaFoldDB" id="A0A9P9DA71"/>
<dbReference type="Gene3D" id="2.30.30.490">
    <property type="match status" value="1"/>
</dbReference>
<dbReference type="InterPro" id="IPR043151">
    <property type="entry name" value="BAH_sf"/>
</dbReference>
<protein>
    <recommendedName>
        <fullName evidence="2">BAH domain-containing protein</fullName>
    </recommendedName>
</protein>
<dbReference type="Proteomes" id="UP000738349">
    <property type="component" value="Unassembled WGS sequence"/>
</dbReference>
<keyword evidence="4" id="KW-1185">Reference proteome</keyword>
<proteinExistence type="predicted"/>
<dbReference type="PROSITE" id="PS51038">
    <property type="entry name" value="BAH"/>
    <property type="match status" value="1"/>
</dbReference>
<feature type="region of interest" description="Disordered" evidence="1">
    <location>
        <begin position="19"/>
        <end position="60"/>
    </location>
</feature>
<gene>
    <name evidence="3" type="ORF">EDB81DRAFT_668991</name>
</gene>
<dbReference type="CDD" id="cd04370">
    <property type="entry name" value="BAH"/>
    <property type="match status" value="1"/>
</dbReference>
<accession>A0A9P9DA71</accession>
<comment type="caution">
    <text evidence="3">The sequence shown here is derived from an EMBL/GenBank/DDBJ whole genome shotgun (WGS) entry which is preliminary data.</text>
</comment>
<evidence type="ECO:0000256" key="1">
    <source>
        <dbReference type="SAM" id="MobiDB-lite"/>
    </source>
</evidence>
<dbReference type="EMBL" id="JAGMUV010000030">
    <property type="protein sequence ID" value="KAH7115528.1"/>
    <property type="molecule type" value="Genomic_DNA"/>
</dbReference>
<evidence type="ECO:0000259" key="2">
    <source>
        <dbReference type="PROSITE" id="PS51038"/>
    </source>
</evidence>